<dbReference type="AlphaFoldDB" id="A0A2T7PNB5"/>
<reference evidence="2 3" key="1">
    <citation type="submission" date="2018-04" db="EMBL/GenBank/DDBJ databases">
        <title>The genome of golden apple snail Pomacea canaliculata provides insight into stress tolerance and invasive adaptation.</title>
        <authorList>
            <person name="Liu C."/>
            <person name="Liu B."/>
            <person name="Ren Y."/>
            <person name="Zhang Y."/>
            <person name="Wang H."/>
            <person name="Li S."/>
            <person name="Jiang F."/>
            <person name="Yin L."/>
            <person name="Zhang G."/>
            <person name="Qian W."/>
            <person name="Fan W."/>
        </authorList>
    </citation>
    <scope>NUCLEOTIDE SEQUENCE [LARGE SCALE GENOMIC DNA]</scope>
    <source>
        <strain evidence="2">SZHN2017</strain>
        <tissue evidence="2">Muscle</tissue>
    </source>
</reference>
<keyword evidence="3" id="KW-1185">Reference proteome</keyword>
<evidence type="ECO:0000313" key="3">
    <source>
        <dbReference type="Proteomes" id="UP000245119"/>
    </source>
</evidence>
<accession>A0A2T7PNB5</accession>
<comment type="caution">
    <text evidence="2">The sequence shown here is derived from an EMBL/GenBank/DDBJ whole genome shotgun (WGS) entry which is preliminary data.</text>
</comment>
<gene>
    <name evidence="2" type="ORF">C0Q70_06194</name>
</gene>
<feature type="region of interest" description="Disordered" evidence="1">
    <location>
        <begin position="14"/>
        <end position="69"/>
    </location>
</feature>
<protein>
    <submittedName>
        <fullName evidence="2">Uncharacterized protein</fullName>
    </submittedName>
</protein>
<sequence length="88" mass="9300">MSLQAQVVFVPTCRSPSQTGINDSPPGPDTFKAGATNGEREVMEPSSEKLQFLPRPPPPPTTNNNKKRQGTCVAAGVHAVEAVADQSQ</sequence>
<feature type="compositionally biased region" description="Basic and acidic residues" evidence="1">
    <location>
        <begin position="38"/>
        <end position="47"/>
    </location>
</feature>
<dbReference type="Proteomes" id="UP000245119">
    <property type="component" value="Linkage Group LG3"/>
</dbReference>
<dbReference type="EMBL" id="PZQS01000003">
    <property type="protein sequence ID" value="PVD34913.1"/>
    <property type="molecule type" value="Genomic_DNA"/>
</dbReference>
<organism evidence="2 3">
    <name type="scientific">Pomacea canaliculata</name>
    <name type="common">Golden apple snail</name>
    <dbReference type="NCBI Taxonomy" id="400727"/>
    <lineage>
        <taxon>Eukaryota</taxon>
        <taxon>Metazoa</taxon>
        <taxon>Spiralia</taxon>
        <taxon>Lophotrochozoa</taxon>
        <taxon>Mollusca</taxon>
        <taxon>Gastropoda</taxon>
        <taxon>Caenogastropoda</taxon>
        <taxon>Architaenioglossa</taxon>
        <taxon>Ampullarioidea</taxon>
        <taxon>Ampullariidae</taxon>
        <taxon>Pomacea</taxon>
    </lineage>
</organism>
<evidence type="ECO:0000313" key="2">
    <source>
        <dbReference type="EMBL" id="PVD34913.1"/>
    </source>
</evidence>
<evidence type="ECO:0000256" key="1">
    <source>
        <dbReference type="SAM" id="MobiDB-lite"/>
    </source>
</evidence>
<name>A0A2T7PNB5_POMCA</name>
<proteinExistence type="predicted"/>